<name>A0A7W9EKL2_9HYPH</name>
<proteinExistence type="predicted"/>
<evidence type="ECO:0000313" key="3">
    <source>
        <dbReference type="Proteomes" id="UP000555546"/>
    </source>
</evidence>
<keyword evidence="3" id="KW-1185">Reference proteome</keyword>
<keyword evidence="1" id="KW-1133">Transmembrane helix</keyword>
<organism evidence="2 3">
    <name type="scientific">Brucella daejeonensis</name>
    <dbReference type="NCBI Taxonomy" id="659015"/>
    <lineage>
        <taxon>Bacteria</taxon>
        <taxon>Pseudomonadati</taxon>
        <taxon>Pseudomonadota</taxon>
        <taxon>Alphaproteobacteria</taxon>
        <taxon>Hyphomicrobiales</taxon>
        <taxon>Brucellaceae</taxon>
        <taxon>Brucella/Ochrobactrum group</taxon>
        <taxon>Brucella</taxon>
    </lineage>
</organism>
<gene>
    <name evidence="2" type="ORF">FHS76_001250</name>
</gene>
<sequence length="30" mass="3408">MMNWVFVLQGVIAIGLAVLAIAVILRQRRR</sequence>
<dbReference type="AlphaFoldDB" id="A0A7W9EKL2"/>
<dbReference type="Proteomes" id="UP000555546">
    <property type="component" value="Unassembled WGS sequence"/>
</dbReference>
<dbReference type="EMBL" id="JACIJG010000004">
    <property type="protein sequence ID" value="MBB5701399.1"/>
    <property type="molecule type" value="Genomic_DNA"/>
</dbReference>
<keyword evidence="1" id="KW-0472">Membrane</keyword>
<protein>
    <submittedName>
        <fullName evidence="2">Uncharacterized protein</fullName>
    </submittedName>
</protein>
<reference evidence="2 3" key="1">
    <citation type="submission" date="2020-08" db="EMBL/GenBank/DDBJ databases">
        <title>Genomic Encyclopedia of Type Strains, Phase IV (KMG-IV): sequencing the most valuable type-strain genomes for metagenomic binning, comparative biology and taxonomic classification.</title>
        <authorList>
            <person name="Goeker M."/>
        </authorList>
    </citation>
    <scope>NUCLEOTIDE SEQUENCE [LARGE SCALE GENOMIC DNA]</scope>
    <source>
        <strain evidence="2 3">DSM 26944</strain>
    </source>
</reference>
<evidence type="ECO:0000313" key="2">
    <source>
        <dbReference type="EMBL" id="MBB5701399.1"/>
    </source>
</evidence>
<accession>A0A7W9EKL2</accession>
<evidence type="ECO:0000256" key="1">
    <source>
        <dbReference type="SAM" id="Phobius"/>
    </source>
</evidence>
<comment type="caution">
    <text evidence="2">The sequence shown here is derived from an EMBL/GenBank/DDBJ whole genome shotgun (WGS) entry which is preliminary data.</text>
</comment>
<feature type="transmembrane region" description="Helical" evidence="1">
    <location>
        <begin position="6"/>
        <end position="25"/>
    </location>
</feature>
<keyword evidence="1" id="KW-0812">Transmembrane</keyword>